<proteinExistence type="predicted"/>
<dbReference type="PANTHER" id="PTHR48449">
    <property type="entry name" value="DUF1985 DOMAIN-CONTAINING PROTEIN"/>
    <property type="match status" value="1"/>
</dbReference>
<keyword evidence="3" id="KW-1185">Reference proteome</keyword>
<gene>
    <name evidence="2" type="ORF">LWI29_035871</name>
</gene>
<reference evidence="2" key="2">
    <citation type="submission" date="2023-06" db="EMBL/GenBank/DDBJ databases">
        <authorList>
            <person name="Swenson N.G."/>
            <person name="Wegrzyn J.L."/>
            <person name="Mcevoy S.L."/>
        </authorList>
    </citation>
    <scope>NUCLEOTIDE SEQUENCE</scope>
    <source>
        <strain evidence="2">NS2018</strain>
        <tissue evidence="2">Leaf</tissue>
    </source>
</reference>
<dbReference type="Pfam" id="PF09331">
    <property type="entry name" value="DUF1985"/>
    <property type="match status" value="1"/>
</dbReference>
<dbReference type="PANTHER" id="PTHR48449:SF1">
    <property type="entry name" value="DUF1985 DOMAIN-CONTAINING PROTEIN"/>
    <property type="match status" value="1"/>
</dbReference>
<feature type="domain" description="DUF1985" evidence="1">
    <location>
        <begin position="68"/>
        <end position="109"/>
    </location>
</feature>
<reference evidence="2" key="1">
    <citation type="journal article" date="2022" name="Plant J.">
        <title>Strategies of tolerance reflected in two North American maple genomes.</title>
        <authorList>
            <person name="McEvoy S.L."/>
            <person name="Sezen U.U."/>
            <person name="Trouern-Trend A."/>
            <person name="McMahon S.M."/>
            <person name="Schaberg P.G."/>
            <person name="Yang J."/>
            <person name="Wegrzyn J.L."/>
            <person name="Swenson N.G."/>
        </authorList>
    </citation>
    <scope>NUCLEOTIDE SEQUENCE</scope>
    <source>
        <strain evidence="2">NS2018</strain>
    </source>
</reference>
<name>A0AA39W8B6_ACESA</name>
<organism evidence="2 3">
    <name type="scientific">Acer saccharum</name>
    <name type="common">Sugar maple</name>
    <dbReference type="NCBI Taxonomy" id="4024"/>
    <lineage>
        <taxon>Eukaryota</taxon>
        <taxon>Viridiplantae</taxon>
        <taxon>Streptophyta</taxon>
        <taxon>Embryophyta</taxon>
        <taxon>Tracheophyta</taxon>
        <taxon>Spermatophyta</taxon>
        <taxon>Magnoliopsida</taxon>
        <taxon>eudicotyledons</taxon>
        <taxon>Gunneridae</taxon>
        <taxon>Pentapetalae</taxon>
        <taxon>rosids</taxon>
        <taxon>malvids</taxon>
        <taxon>Sapindales</taxon>
        <taxon>Sapindaceae</taxon>
        <taxon>Hippocastanoideae</taxon>
        <taxon>Acereae</taxon>
        <taxon>Acer</taxon>
    </lineage>
</organism>
<protein>
    <recommendedName>
        <fullName evidence="1">DUF1985 domain-containing protein</fullName>
    </recommendedName>
</protein>
<dbReference type="EMBL" id="JAUESC010000002">
    <property type="protein sequence ID" value="KAK0606266.1"/>
    <property type="molecule type" value="Genomic_DNA"/>
</dbReference>
<dbReference type="AlphaFoldDB" id="A0AA39W8B6"/>
<sequence>MGKEVDLLLKVVEHFLAKINNTSSTVPIKLIKEKLTEAQLSFFRTTCFGKLLKMNDLKFSGQLVHHLLLRQIRSPNKSEMWFVVGGKTFRFSIQEFCLITSLECGPDPPVLRKMGKVVGVFGRPCRKGKCNSTTKLWRQCSKLLLQIMMKTW</sequence>
<accession>A0AA39W8B6</accession>
<evidence type="ECO:0000313" key="2">
    <source>
        <dbReference type="EMBL" id="KAK0606266.1"/>
    </source>
</evidence>
<dbReference type="Proteomes" id="UP001168877">
    <property type="component" value="Unassembled WGS sequence"/>
</dbReference>
<evidence type="ECO:0000313" key="3">
    <source>
        <dbReference type="Proteomes" id="UP001168877"/>
    </source>
</evidence>
<comment type="caution">
    <text evidence="2">The sequence shown here is derived from an EMBL/GenBank/DDBJ whole genome shotgun (WGS) entry which is preliminary data.</text>
</comment>
<dbReference type="InterPro" id="IPR015410">
    <property type="entry name" value="DUF1985"/>
</dbReference>
<evidence type="ECO:0000259" key="1">
    <source>
        <dbReference type="Pfam" id="PF09331"/>
    </source>
</evidence>